<dbReference type="STRING" id="331113.SNE_A13800"/>
<feature type="transmembrane region" description="Helical" evidence="1">
    <location>
        <begin position="88"/>
        <end position="112"/>
    </location>
</feature>
<sequence length="147" mass="16986">MFHSITANVDKIYDHFQDLTAKCFVSNIVFASFIREVRWMPALVTSVTFAFSSSVANYAAADFTEHWIPETFRDDPTYYETHRYLHGVYFASFFALSLIGATVLTQCALPLFGREAPIAHTFFLATFDLFPFYYQEIVKLFKRVTES</sequence>
<dbReference type="Proteomes" id="UP000000496">
    <property type="component" value="Chromosome gsn.131"/>
</dbReference>
<reference evidence="2 3" key="2">
    <citation type="journal article" date="2011" name="Mol. Biol. Evol.">
        <title>Unity in variety--the pan-genome of the Chlamydiae.</title>
        <authorList>
            <person name="Collingro A."/>
            <person name="Tischler P."/>
            <person name="Weinmaier T."/>
            <person name="Penz T."/>
            <person name="Heinz E."/>
            <person name="Brunham R.C."/>
            <person name="Read T.D."/>
            <person name="Bavoil P.M."/>
            <person name="Sachse K."/>
            <person name="Kahane S."/>
            <person name="Friedman M.G."/>
            <person name="Rattei T."/>
            <person name="Myers G.S."/>
            <person name="Horn M."/>
        </authorList>
    </citation>
    <scope>NUCLEOTIDE SEQUENCE [LARGE SCALE GENOMIC DNA]</scope>
    <source>
        <strain evidence="3">ATCC VR-1471 / Z</strain>
    </source>
</reference>
<evidence type="ECO:0000256" key="1">
    <source>
        <dbReference type="SAM" id="Phobius"/>
    </source>
</evidence>
<dbReference type="EMBL" id="FR872582">
    <property type="protein sequence ID" value="CCB89257.1"/>
    <property type="molecule type" value="Genomic_DNA"/>
</dbReference>
<name>F8L8W2_SIMNZ</name>
<dbReference type="HOGENOM" id="CLU_1766780_0_0_0"/>
<keyword evidence="3" id="KW-1185">Reference proteome</keyword>
<keyword evidence="1" id="KW-0472">Membrane</keyword>
<feature type="transmembrane region" description="Helical" evidence="1">
    <location>
        <begin position="118"/>
        <end position="134"/>
    </location>
</feature>
<dbReference type="RefSeq" id="WP_013943724.1">
    <property type="nucleotide sequence ID" value="NC_015713.1"/>
</dbReference>
<dbReference type="KEGG" id="sng:SNE_A13800"/>
<proteinExistence type="predicted"/>
<keyword evidence="1" id="KW-1133">Transmembrane helix</keyword>
<protein>
    <submittedName>
        <fullName evidence="2">Uncharacterized protein</fullName>
    </submittedName>
</protein>
<organism evidence="2 3">
    <name type="scientific">Simkania negevensis (strain ATCC VR-1471 / DSM 27360 / Z)</name>
    <dbReference type="NCBI Taxonomy" id="331113"/>
    <lineage>
        <taxon>Bacteria</taxon>
        <taxon>Pseudomonadati</taxon>
        <taxon>Chlamydiota</taxon>
        <taxon>Chlamydiia</taxon>
        <taxon>Parachlamydiales</taxon>
        <taxon>Simkaniaceae</taxon>
        <taxon>Simkania</taxon>
    </lineage>
</organism>
<gene>
    <name evidence="2" type="ordered locus">SNE_A13800</name>
</gene>
<reference key="1">
    <citation type="journal article" date="2011" name="Mol. Biol. Evol.">
        <title>Unity in variety -- the pan-genome of the Chlamydiae.</title>
        <authorList>
            <person name="Collingro A."/>
            <person name="Tischler P."/>
            <person name="Weinmaier T."/>
            <person name="Penz T."/>
            <person name="Heinz E."/>
            <person name="Brunham R.C."/>
            <person name="Read T.D."/>
            <person name="Bavoil P.M."/>
            <person name="Sachse K."/>
            <person name="Kahane S."/>
            <person name="Friedman M.G."/>
            <person name="Rattei T."/>
            <person name="Myers G.S.A."/>
            <person name="Horn M."/>
        </authorList>
    </citation>
    <scope>NUCLEOTIDE SEQUENCE</scope>
    <source>
        <strain>Z</strain>
    </source>
</reference>
<evidence type="ECO:0000313" key="2">
    <source>
        <dbReference type="EMBL" id="CCB89257.1"/>
    </source>
</evidence>
<keyword evidence="1" id="KW-0812">Transmembrane</keyword>
<dbReference type="AlphaFoldDB" id="F8L8W2"/>
<accession>F8L8W2</accession>
<evidence type="ECO:0000313" key="3">
    <source>
        <dbReference type="Proteomes" id="UP000000496"/>
    </source>
</evidence>